<feature type="region of interest" description="Disordered" evidence="8">
    <location>
        <begin position="80"/>
        <end position="171"/>
    </location>
</feature>
<dbReference type="Gene3D" id="3.40.50.1000">
    <property type="entry name" value="HAD superfamily/HAD-like"/>
    <property type="match status" value="3"/>
</dbReference>
<evidence type="ECO:0000259" key="10">
    <source>
        <dbReference type="PROSITE" id="PS50846"/>
    </source>
</evidence>
<keyword evidence="7 9" id="KW-0472">Membrane</keyword>
<keyword evidence="4" id="KW-0479">Metal-binding</keyword>
<dbReference type="Pfam" id="PF00702">
    <property type="entry name" value="Hydrolase"/>
    <property type="match status" value="1"/>
</dbReference>
<feature type="transmembrane region" description="Helical" evidence="9">
    <location>
        <begin position="1852"/>
        <end position="1875"/>
    </location>
</feature>
<accession>A0A0F7V5L2</accession>
<feature type="compositionally biased region" description="Basic residues" evidence="8">
    <location>
        <begin position="1546"/>
        <end position="1557"/>
    </location>
</feature>
<feature type="compositionally biased region" description="Basic and acidic residues" evidence="8">
    <location>
        <begin position="813"/>
        <end position="823"/>
    </location>
</feature>
<feature type="compositionally biased region" description="Polar residues" evidence="8">
    <location>
        <begin position="1280"/>
        <end position="1296"/>
    </location>
</feature>
<dbReference type="GO" id="GO:0000166">
    <property type="term" value="F:nucleotide binding"/>
    <property type="evidence" value="ECO:0007669"/>
    <property type="project" value="InterPro"/>
</dbReference>
<dbReference type="Gene3D" id="1.20.1110.10">
    <property type="entry name" value="Calcium-transporting ATPase, transmembrane domain"/>
    <property type="match status" value="1"/>
</dbReference>
<comment type="subcellular location">
    <subcellularLocation>
        <location evidence="1">Membrane</location>
    </subcellularLocation>
</comment>
<feature type="transmembrane region" description="Helical" evidence="9">
    <location>
        <begin position="941"/>
        <end position="966"/>
    </location>
</feature>
<feature type="region of interest" description="Disordered" evidence="8">
    <location>
        <begin position="1637"/>
        <end position="1786"/>
    </location>
</feature>
<feature type="region of interest" description="Disordered" evidence="8">
    <location>
        <begin position="269"/>
        <end position="288"/>
    </location>
</feature>
<feature type="transmembrane region" description="Helical" evidence="9">
    <location>
        <begin position="448"/>
        <end position="470"/>
    </location>
</feature>
<dbReference type="SUPFAM" id="SSF81665">
    <property type="entry name" value="Calcium ATPase, transmembrane domain M"/>
    <property type="match status" value="1"/>
</dbReference>
<keyword evidence="6 9" id="KW-1133">Transmembrane helix</keyword>
<feature type="compositionally biased region" description="Basic and acidic residues" evidence="8">
    <location>
        <begin position="1675"/>
        <end position="1702"/>
    </location>
</feature>
<dbReference type="CDD" id="cd00371">
    <property type="entry name" value="HMA"/>
    <property type="match status" value="1"/>
</dbReference>
<feature type="domain" description="HMA" evidence="10">
    <location>
        <begin position="1"/>
        <end position="58"/>
    </location>
</feature>
<organism evidence="11">
    <name type="scientific">Toxoplasma gondii (strain ATCC 50861 / VEG)</name>
    <dbReference type="NCBI Taxonomy" id="432359"/>
    <lineage>
        <taxon>Eukaryota</taxon>
        <taxon>Sar</taxon>
        <taxon>Alveolata</taxon>
        <taxon>Apicomplexa</taxon>
        <taxon>Conoidasida</taxon>
        <taxon>Coccidia</taxon>
        <taxon>Eucoccidiorida</taxon>
        <taxon>Eimeriorina</taxon>
        <taxon>Sarcocystidae</taxon>
        <taxon>Toxoplasma</taxon>
    </lineage>
</organism>
<dbReference type="Pfam" id="PF00122">
    <property type="entry name" value="E1-E2_ATPase"/>
    <property type="match status" value="1"/>
</dbReference>
<feature type="region of interest" description="Disordered" evidence="8">
    <location>
        <begin position="813"/>
        <end position="840"/>
    </location>
</feature>
<feature type="region of interest" description="Disordered" evidence="8">
    <location>
        <begin position="774"/>
        <end position="796"/>
    </location>
</feature>
<dbReference type="SUPFAM" id="SSF55008">
    <property type="entry name" value="HMA, heavy metal-associated domain"/>
    <property type="match status" value="1"/>
</dbReference>
<dbReference type="Gene3D" id="3.30.70.100">
    <property type="match status" value="1"/>
</dbReference>
<dbReference type="InterPro" id="IPR018303">
    <property type="entry name" value="ATPase_P-typ_P_site"/>
</dbReference>
<evidence type="ECO:0000256" key="8">
    <source>
        <dbReference type="SAM" id="MobiDB-lite"/>
    </source>
</evidence>
<dbReference type="EMBL" id="LN714500">
    <property type="protein sequence ID" value="CEL76512.1"/>
    <property type="molecule type" value="Genomic_DNA"/>
</dbReference>
<evidence type="ECO:0000256" key="3">
    <source>
        <dbReference type="ARBA" id="ARBA00022692"/>
    </source>
</evidence>
<name>A0A0F7V5L2_TOXGV</name>
<keyword evidence="3 9" id="KW-0812">Transmembrane</keyword>
<dbReference type="InterPro" id="IPR023214">
    <property type="entry name" value="HAD_sf"/>
</dbReference>
<dbReference type="InterPro" id="IPR023299">
    <property type="entry name" value="ATPase_P-typ_cyto_dom_N"/>
</dbReference>
<dbReference type="GO" id="GO:0005507">
    <property type="term" value="F:copper ion binding"/>
    <property type="evidence" value="ECO:0007669"/>
    <property type="project" value="TreeGrafter"/>
</dbReference>
<dbReference type="InterPro" id="IPR036163">
    <property type="entry name" value="HMA_dom_sf"/>
</dbReference>
<reference evidence="11" key="1">
    <citation type="journal article" date="2015" name="PLoS ONE">
        <title>Comprehensive Evaluation of Toxoplasma gondii VEG and Neospora caninum LIV Genomes with Tachyzoite Stage Transcriptome and Proteome Defines Novel Transcript Features.</title>
        <authorList>
            <person name="Ramaprasad A."/>
            <person name="Mourier T."/>
            <person name="Naeem R."/>
            <person name="Malas T.B."/>
            <person name="Moussa E."/>
            <person name="Panigrahi A."/>
            <person name="Vermont S.J."/>
            <person name="Otto T.D."/>
            <person name="Wastling J."/>
            <person name="Pain A."/>
        </authorList>
    </citation>
    <scope>NUCLEOTIDE SEQUENCE</scope>
    <source>
        <strain evidence="11">VEG</strain>
    </source>
</reference>
<dbReference type="PROSITE" id="PS50846">
    <property type="entry name" value="HMA_2"/>
    <property type="match status" value="1"/>
</dbReference>
<dbReference type="PROSITE" id="PS00154">
    <property type="entry name" value="ATPASE_E1_E2"/>
    <property type="match status" value="1"/>
</dbReference>
<comment type="similarity">
    <text evidence="2">Belongs to the cation transport ATPase (P-type) (TC 3.A.3) family. Type IB subfamily.</text>
</comment>
<feature type="transmembrane region" description="Helical" evidence="9">
    <location>
        <begin position="1881"/>
        <end position="1901"/>
    </location>
</feature>
<feature type="compositionally biased region" description="Low complexity" evidence="8">
    <location>
        <begin position="1142"/>
        <end position="1158"/>
    </location>
</feature>
<feature type="region of interest" description="Disordered" evidence="8">
    <location>
        <begin position="1250"/>
        <end position="1296"/>
    </location>
</feature>
<dbReference type="PANTHER" id="PTHR43520">
    <property type="entry name" value="ATP7, ISOFORM B"/>
    <property type="match status" value="1"/>
</dbReference>
<feature type="region of interest" description="Disordered" evidence="8">
    <location>
        <begin position="1541"/>
        <end position="1581"/>
    </location>
</feature>
<sequence>MTCASCSGVVERQLMLTPGVHEVAVDLVGGCASVTFDPQVLTTQTVCKVIRKLGFQSSPLSFQKRVQKRRSSVAHCTPCGASDGRGSREAGNDSRSCGGFAPETVDSDTGADRLEQRLSRDSQLEENSKRETARAERETDDAETKRHSIQGNTTCHRKAEEPRGNGPLKLGRDELHRINARIWGCVSSRGKSVETTEWEAKGKREEGREMGAFLEAKAALRTSSFRTTTPTGRPPTRVSLQTRFESGEEKEATASLVLNIKENLENFSTTSSTSAVSTAPCSDEQDFRNSRSCRDLEETVAFLRRKEGVIACSRIDEGGNSALLHVCYSPSLLGARQIVAFVAAQGFLVTVQKADPLRTQREEMKKLLESLSRRVHLSLGPAAVVLLLAVATHMALLPAWLRFEPIPGVALSNIVMLVLTIPVQFFWGDTFQQAAVKGCKTRYPTMDCLVALSTNLAFFYSCFALLSSFLSRVVFASHTDDFKRHFSTEAATRTKDFWASTQNDFFVHAASEAENDPPTCFDACATLTTVLLIGKLLQQRVKAQALKTLDRLLDKPPVHAVLVEAEAKGSLYGIEGTNPETVRKVKRDIPVDLLHIGDVIEILPGETLPADGFLLSPSCARVDEQLLTGEAKCVCKFRGDQLLAGSTNRASEPILLHVHKIGDQTVLSQISALASEVQRSHLPIQAIADKLAACFVPAVLAIVTLTLVAWSTAVFYPFSTNLRSLQHTFPGDDANSPTRATTQQSPLGNEKTFLLWSSPRGDFGGRVQRTLTQNRQNGQLSFRASDDPCEEVGDESSGNFQTACSLFADTKRHMQTKNERKNSTTDSTVSRRHPGSASGVVPVDAPSVGILFPELSASPPGETWNETSDFLVPSEDDASTTKGELPVGLLFPSFLEKNAGFAVENAADARAAETQVGLLDPTSPEDSLHWKLWIFLVKSLFVLRFVIAVCSIACPCAMGLAVPVALAAAAGRAAEWGILIKNGTAFEAAGKTQIVVFDKTGTLTTGRTEVRQPHTQTKLQQFPEQHPYLHAHRCAQVMRCTVQVATALLSLQNIERYLLPFYTSQFQQENKNRDASCSSSEDIHLLPLETPAPERFSESPHRLFLPYVPRTHSAYCPPRLSSSPLVSPYSCSPSLSCRGSSSPPSPLDLLDSSSVPSDETSEKEPQPQIHLDAPQFLEKLSASTAFSVSPLQAKAMPEAERAFWWAFASAEAGISHSVAHAVTEFYGALQKEGLADPSVFSLARTMKHSDAASPSENDSLPTVPGSSLGAGDLVSEHSGRTPSNRHLPSSTESKTQVCTASLNAPSQDLFPDISLPFSRETFPGKGLAVAFRSPHSHTCPSTLHLVIGAPDFACTSLAPASVGDFEAAEEDIRTDRKQDGQKACSFSAIPDTFRFLVDTTEEVKPGHPVCGTTPVSDSEATLAEDQILREWIAHQQASTGTVVVMRAVVGVEVGTGAGGYAAHAYKSVFLGAAALSDEISPGAEAALSHLRDSLKVDLFVCTGDNRRTALRVAKTFGIPSRHVLAEALPHEKAAFLRSLQTDRNGRRAARRQGRRKMKSDARREEWRGEGMQPRIKPRAGKRDRLRVVPLYREVPRAEEGNSKRHVRLRKETETPSNASLFCRRVLAFFHTQRPCCRSLSQNGSYDLEKETEKSQVGSSSRPPVPANCASYGNERQGDLEGKRERDFARRESQETEEGDRATDGQSDEEEREEKERGEKGKTGKVQTLVTRTEGEAHPGRHRDKTTTRNKKPMRVKCPWIREETRERHLKSRENRSPKASGIDKRKSRKRGKICCMVGDGVNDAPALAAADVGIAVGMSAPVSLMTADAVLLAGSLNQFVNFLRLAKQTRKIIYWNFAWALGFNLLALPLAAGVFYPHVSVHPLAAAVAMALSCVLVLLNASSLARFPKYSETQTTEERARNA</sequence>
<feature type="transmembrane region" description="Helical" evidence="9">
    <location>
        <begin position="375"/>
        <end position="400"/>
    </location>
</feature>
<dbReference type="Pfam" id="PF00403">
    <property type="entry name" value="HMA"/>
    <property type="match status" value="1"/>
</dbReference>
<gene>
    <name evidence="11" type="ORF">BN1205_067080</name>
</gene>
<dbReference type="InterPro" id="IPR023298">
    <property type="entry name" value="ATPase_P-typ_TM_dom_sf"/>
</dbReference>
<keyword evidence="5" id="KW-1278">Translocase</keyword>
<evidence type="ECO:0000313" key="11">
    <source>
        <dbReference type="EMBL" id="CEL76512.1"/>
    </source>
</evidence>
<feature type="compositionally biased region" description="Basic residues" evidence="8">
    <location>
        <begin position="1739"/>
        <end position="1754"/>
    </location>
</feature>
<dbReference type="SUPFAM" id="SSF81653">
    <property type="entry name" value="Calcium ATPase, transduction domain A"/>
    <property type="match status" value="1"/>
</dbReference>
<dbReference type="InterPro" id="IPR006121">
    <property type="entry name" value="HMA_dom"/>
</dbReference>
<dbReference type="GO" id="GO:0043682">
    <property type="term" value="F:P-type divalent copper transporter activity"/>
    <property type="evidence" value="ECO:0007669"/>
    <property type="project" value="TreeGrafter"/>
</dbReference>
<dbReference type="PANTHER" id="PTHR43520:SF8">
    <property type="entry name" value="P-TYPE CU(+) TRANSPORTER"/>
    <property type="match status" value="1"/>
</dbReference>
<feature type="region of interest" description="Disordered" evidence="8">
    <location>
        <begin position="1142"/>
        <end position="1168"/>
    </location>
</feature>
<feature type="transmembrane region" description="Helical" evidence="9">
    <location>
        <begin position="1822"/>
        <end position="1840"/>
    </location>
</feature>
<feature type="transmembrane region" description="Helical" evidence="9">
    <location>
        <begin position="695"/>
        <end position="718"/>
    </location>
</feature>
<feature type="compositionally biased region" description="Basic and acidic residues" evidence="8">
    <location>
        <begin position="110"/>
        <end position="146"/>
    </location>
</feature>
<dbReference type="InterPro" id="IPR036412">
    <property type="entry name" value="HAD-like_sf"/>
</dbReference>
<dbReference type="GO" id="GO:0016020">
    <property type="term" value="C:membrane"/>
    <property type="evidence" value="ECO:0007669"/>
    <property type="project" value="UniProtKB-SubCell"/>
</dbReference>
<feature type="compositionally biased region" description="Low complexity" evidence="8">
    <location>
        <begin position="269"/>
        <end position="279"/>
    </location>
</feature>
<proteinExistence type="inferred from homology"/>
<dbReference type="FunFam" id="3.30.70.100:FF:000001">
    <property type="entry name" value="ATPase copper transporting beta"/>
    <property type="match status" value="1"/>
</dbReference>
<feature type="transmembrane region" description="Helical" evidence="9">
    <location>
        <begin position="406"/>
        <end position="427"/>
    </location>
</feature>
<feature type="compositionally biased region" description="Basic and acidic residues" evidence="8">
    <location>
        <begin position="1759"/>
        <end position="1784"/>
    </location>
</feature>
<evidence type="ECO:0000256" key="9">
    <source>
        <dbReference type="SAM" id="Phobius"/>
    </source>
</evidence>
<evidence type="ECO:0000256" key="7">
    <source>
        <dbReference type="ARBA" id="ARBA00023136"/>
    </source>
</evidence>
<dbReference type="SUPFAM" id="SSF56784">
    <property type="entry name" value="HAD-like"/>
    <property type="match status" value="2"/>
</dbReference>
<evidence type="ECO:0000256" key="4">
    <source>
        <dbReference type="ARBA" id="ARBA00022723"/>
    </source>
</evidence>
<protein>
    <submittedName>
        <fullName evidence="11">Copper-transporting ATPase 1, putative</fullName>
    </submittedName>
</protein>
<evidence type="ECO:0000256" key="5">
    <source>
        <dbReference type="ARBA" id="ARBA00022967"/>
    </source>
</evidence>
<dbReference type="InterPro" id="IPR059000">
    <property type="entry name" value="ATPase_P-type_domA"/>
</dbReference>
<evidence type="ECO:0000256" key="2">
    <source>
        <dbReference type="ARBA" id="ARBA00006024"/>
    </source>
</evidence>
<dbReference type="InterPro" id="IPR008250">
    <property type="entry name" value="ATPase_P-typ_transduc_dom_A_sf"/>
</dbReference>
<evidence type="ECO:0000256" key="1">
    <source>
        <dbReference type="ARBA" id="ARBA00004370"/>
    </source>
</evidence>
<dbReference type="Gene3D" id="3.40.1110.10">
    <property type="entry name" value="Calcium-transporting ATPase, cytoplasmic domain N"/>
    <property type="match status" value="2"/>
</dbReference>
<evidence type="ECO:0000256" key="6">
    <source>
        <dbReference type="ARBA" id="ARBA00022989"/>
    </source>
</evidence>
<dbReference type="Gene3D" id="2.70.150.10">
    <property type="entry name" value="Calcium-transporting ATPase, cytoplasmic transduction domain A"/>
    <property type="match status" value="1"/>
</dbReference>
<dbReference type="GO" id="GO:0055070">
    <property type="term" value="P:copper ion homeostasis"/>
    <property type="evidence" value="ECO:0007669"/>
    <property type="project" value="TreeGrafter"/>
</dbReference>
<feature type="compositionally biased region" description="Basic and acidic residues" evidence="8">
    <location>
        <begin position="1558"/>
        <end position="1568"/>
    </location>
</feature>